<reference evidence="4 5" key="1">
    <citation type="submission" date="2024-04" db="EMBL/GenBank/DDBJ databases">
        <title>Phyllosticta paracitricarpa is synonymous to the EU quarantine fungus P. citricarpa based on phylogenomic analyses.</title>
        <authorList>
            <consortium name="Lawrence Berkeley National Laboratory"/>
            <person name="Van Ingen-Buijs V.A."/>
            <person name="Van Westerhoven A.C."/>
            <person name="Haridas S."/>
            <person name="Skiadas P."/>
            <person name="Martin F."/>
            <person name="Groenewald J.Z."/>
            <person name="Crous P.W."/>
            <person name="Seidl M.F."/>
        </authorList>
    </citation>
    <scope>NUCLEOTIDE SEQUENCE [LARGE SCALE GENOMIC DNA]</scope>
    <source>
        <strain evidence="4 5">CBS 123371</strain>
    </source>
</reference>
<evidence type="ECO:0000256" key="2">
    <source>
        <dbReference type="SAM" id="SignalP"/>
    </source>
</evidence>
<protein>
    <submittedName>
        <fullName evidence="4">Cell wall glucanase</fullName>
    </submittedName>
</protein>
<evidence type="ECO:0000256" key="1">
    <source>
        <dbReference type="SAM" id="Phobius"/>
    </source>
</evidence>
<evidence type="ECO:0000313" key="4">
    <source>
        <dbReference type="EMBL" id="KAK7513114.1"/>
    </source>
</evidence>
<evidence type="ECO:0000259" key="3">
    <source>
        <dbReference type="PROSITE" id="PS51762"/>
    </source>
</evidence>
<dbReference type="InterPro" id="IPR050546">
    <property type="entry name" value="Glycosyl_Hydrlase_16"/>
</dbReference>
<accession>A0ABR1KJP8</accession>
<dbReference type="SUPFAM" id="SSF49899">
    <property type="entry name" value="Concanavalin A-like lectins/glucanases"/>
    <property type="match status" value="1"/>
</dbReference>
<keyword evidence="5" id="KW-1185">Reference proteome</keyword>
<gene>
    <name evidence="4" type="ORF">IWZ03DRAFT_46055</name>
</gene>
<feature type="signal peptide" evidence="2">
    <location>
        <begin position="1"/>
        <end position="25"/>
    </location>
</feature>
<dbReference type="Proteomes" id="UP001363622">
    <property type="component" value="Unassembled WGS sequence"/>
</dbReference>
<comment type="caution">
    <text evidence="4">The sequence shown here is derived from an EMBL/GenBank/DDBJ whole genome shotgun (WGS) entry which is preliminary data.</text>
</comment>
<evidence type="ECO:0000313" key="5">
    <source>
        <dbReference type="Proteomes" id="UP001363622"/>
    </source>
</evidence>
<proteinExistence type="predicted"/>
<organism evidence="4 5">
    <name type="scientific">Phyllosticta citriasiana</name>
    <dbReference type="NCBI Taxonomy" id="595635"/>
    <lineage>
        <taxon>Eukaryota</taxon>
        <taxon>Fungi</taxon>
        <taxon>Dikarya</taxon>
        <taxon>Ascomycota</taxon>
        <taxon>Pezizomycotina</taxon>
        <taxon>Dothideomycetes</taxon>
        <taxon>Dothideomycetes incertae sedis</taxon>
        <taxon>Botryosphaeriales</taxon>
        <taxon>Phyllostictaceae</taxon>
        <taxon>Phyllosticta</taxon>
    </lineage>
</organism>
<dbReference type="Pfam" id="PF00722">
    <property type="entry name" value="Glyco_hydro_16"/>
    <property type="match status" value="1"/>
</dbReference>
<feature type="chain" id="PRO_5045439328" evidence="2">
    <location>
        <begin position="26"/>
        <end position="367"/>
    </location>
</feature>
<keyword evidence="1" id="KW-0812">Transmembrane</keyword>
<feature type="transmembrane region" description="Helical" evidence="1">
    <location>
        <begin position="348"/>
        <end position="365"/>
    </location>
</feature>
<feature type="domain" description="GH16" evidence="3">
    <location>
        <begin position="21"/>
        <end position="218"/>
    </location>
</feature>
<dbReference type="InterPro" id="IPR000757">
    <property type="entry name" value="Beta-glucanase-like"/>
</dbReference>
<dbReference type="InterPro" id="IPR013320">
    <property type="entry name" value="ConA-like_dom_sf"/>
</dbReference>
<dbReference type="EMBL" id="JBBPHU010000010">
    <property type="protein sequence ID" value="KAK7513114.1"/>
    <property type="molecule type" value="Genomic_DNA"/>
</dbReference>
<dbReference type="PANTHER" id="PTHR10963:SF68">
    <property type="entry name" value="GLYCOSIDASE CRH1-RELATED"/>
    <property type="match status" value="1"/>
</dbReference>
<keyword evidence="1" id="KW-0472">Membrane</keyword>
<dbReference type="Gene3D" id="2.60.120.200">
    <property type="match status" value="1"/>
</dbReference>
<dbReference type="CDD" id="cd02183">
    <property type="entry name" value="GH16_fungal_CRH1_transglycosylase"/>
    <property type="match status" value="1"/>
</dbReference>
<name>A0ABR1KJP8_9PEZI</name>
<sequence>MKTPWSTGAGGALASAVLLLPSAFAQENPALGRSVQIDFSSASDSFTSQGPVSYGSGGASFTIQKSGDSPMITSKWYIMFGKVEFVLKAAPGKGIVSSAVLQSDVKDEIDFEWLGSSADEVQTNYFGKGQTTSYKRGAFHADPGSQFEFKTYTIDWTANELVWQVNGVTVRALKPQDANGQYPQTPCHVKIGAWPGGDPSLNEAGTVEWARGPTDYSQAPFTLQLKSVSVTDYSTGTQYKYGGDGTWQTIIAVGGSVNPKGGTGVKNSAPAITSTSNGQPMPWSGSNDNSASLVTRSGYPWVPESKTMSSASTLPATDYPGLPAGWTVTSSGKVVPPNSASVLDIPTGWIYLVVAGVSTGFLLVWRL</sequence>
<keyword evidence="2" id="KW-0732">Signal</keyword>
<keyword evidence="1" id="KW-1133">Transmembrane helix</keyword>
<dbReference type="PANTHER" id="PTHR10963">
    <property type="entry name" value="GLYCOSYL HYDROLASE-RELATED"/>
    <property type="match status" value="1"/>
</dbReference>
<dbReference type="PROSITE" id="PS51762">
    <property type="entry name" value="GH16_2"/>
    <property type="match status" value="1"/>
</dbReference>